<protein>
    <recommendedName>
        <fullName evidence="9">IFT81 calponin homology domain-containing protein</fullName>
    </recommendedName>
</protein>
<comment type="subcellular location">
    <subcellularLocation>
        <location evidence="1">Cell projection</location>
        <location evidence="1">Cilium</location>
    </subcellularLocation>
</comment>
<comment type="similarity">
    <text evidence="6">Belongs to the IFT81 family.</text>
</comment>
<dbReference type="PANTHER" id="PTHR15614:SF2">
    <property type="entry name" value="INTRAFLAGELLAR TRANSPORT PROTEIN 81 HOMOLOG"/>
    <property type="match status" value="1"/>
</dbReference>
<evidence type="ECO:0000256" key="1">
    <source>
        <dbReference type="ARBA" id="ARBA00004138"/>
    </source>
</evidence>
<gene>
    <name evidence="10" type="ORF">CLODIP_2_CD13092</name>
</gene>
<dbReference type="PANTHER" id="PTHR15614">
    <property type="entry name" value="INTRAFLAGELLAR TRANSPORT PROTEIN 81 HOMOLOG"/>
    <property type="match status" value="1"/>
</dbReference>
<name>A0A8S1DUC1_9INSE</name>
<keyword evidence="2" id="KW-0970">Cilium biogenesis/degradation</keyword>
<feature type="compositionally biased region" description="Basic and acidic residues" evidence="8">
    <location>
        <begin position="609"/>
        <end position="627"/>
    </location>
</feature>
<dbReference type="GO" id="GO:0042073">
    <property type="term" value="P:intraciliary transport"/>
    <property type="evidence" value="ECO:0007669"/>
    <property type="project" value="InterPro"/>
</dbReference>
<feature type="coiled-coil region" evidence="7">
    <location>
        <begin position="534"/>
        <end position="561"/>
    </location>
</feature>
<dbReference type="OrthoDB" id="276029at2759"/>
<feature type="coiled-coil region" evidence="7">
    <location>
        <begin position="354"/>
        <end position="381"/>
    </location>
</feature>
<evidence type="ECO:0000256" key="7">
    <source>
        <dbReference type="SAM" id="Coils"/>
    </source>
</evidence>
<dbReference type="AlphaFoldDB" id="A0A8S1DUC1"/>
<evidence type="ECO:0000259" key="9">
    <source>
        <dbReference type="Pfam" id="PF18383"/>
    </source>
</evidence>
<sequence length="671" mass="75853">MNAQLKFVVDELKALYPKKDYNIIEFDGFEPDQLVQILSNVICTIESKEAVNTRSENREMTIKRLLNSLYIMKYRPPSGNEYDLAQSLFLGEKSAILPLLEWLLKERSTLEKRAYLGRYLIKIEVPPALRGDSNLEELFENYEQLLETFKDAHREREQHLSAGSNTGELRGDLAVMEREREIVAAKVATLQKTRVEGSKANAALLARVKALRESRAKRDMLLEQKARLQTTCVEMERFVARTKQQVAEARRAAHGVTPQGLLQRAEEEEKVSTYIANEKIPADMKSGQTQLQLLREVASQTCLTRSDLAQVEQQVRALSSEVNALLERRMAAADPADDKLTPFKQQAAMLGRKKEAAAEALGELKKESAALKSKLEKIQGQLMPGEELPLTEEQFKKYMGQLKPRTELFKAKRSQLSSQTAECGVLSRTLEILRSNHELAQRQLGDEERRLGLSGYSSTASQLAEVNATKTELDLQKESKLEALSKTILELNQIIASKKAKLAPAIQELRPLREQYQAALADFNKLKQVYDATAANLGSASNKIEQEIKQIEEETRQAASEAALFGAKTEVVDAQKEVLVQEMAFYKSGDKSKSLRERLNAKIAEEEKRGRHLKEAQRAMKDSEPANERQTMLWENVERIFAAKLRHVTTARRDSGVFRRERGAETLVILN</sequence>
<dbReference type="Pfam" id="PF18383">
    <property type="entry name" value="IFT81_CH"/>
    <property type="match status" value="1"/>
</dbReference>
<dbReference type="Proteomes" id="UP000494165">
    <property type="component" value="Unassembled WGS sequence"/>
</dbReference>
<feature type="domain" description="IFT81 calponin homology" evidence="9">
    <location>
        <begin position="4"/>
        <end position="124"/>
    </location>
</feature>
<dbReference type="GO" id="GO:0036064">
    <property type="term" value="C:ciliary basal body"/>
    <property type="evidence" value="ECO:0007669"/>
    <property type="project" value="TreeGrafter"/>
</dbReference>
<comment type="caution">
    <text evidence="10">The sequence shown here is derived from an EMBL/GenBank/DDBJ whole genome shotgun (WGS) entry which is preliminary data.</text>
</comment>
<organism evidence="10 11">
    <name type="scientific">Cloeon dipterum</name>
    <dbReference type="NCBI Taxonomy" id="197152"/>
    <lineage>
        <taxon>Eukaryota</taxon>
        <taxon>Metazoa</taxon>
        <taxon>Ecdysozoa</taxon>
        <taxon>Arthropoda</taxon>
        <taxon>Hexapoda</taxon>
        <taxon>Insecta</taxon>
        <taxon>Pterygota</taxon>
        <taxon>Palaeoptera</taxon>
        <taxon>Ephemeroptera</taxon>
        <taxon>Pisciforma</taxon>
        <taxon>Baetidae</taxon>
        <taxon>Cloeon</taxon>
    </lineage>
</organism>
<dbReference type="EMBL" id="CADEPI010000351">
    <property type="protein sequence ID" value="CAB3384444.1"/>
    <property type="molecule type" value="Genomic_DNA"/>
</dbReference>
<evidence type="ECO:0000313" key="11">
    <source>
        <dbReference type="Proteomes" id="UP000494165"/>
    </source>
</evidence>
<proteinExistence type="inferred from homology"/>
<dbReference type="GO" id="GO:0030992">
    <property type="term" value="C:intraciliary transport particle B"/>
    <property type="evidence" value="ECO:0007669"/>
    <property type="project" value="InterPro"/>
</dbReference>
<keyword evidence="4" id="KW-0969">Cilium</keyword>
<keyword evidence="3 7" id="KW-0175">Coiled coil</keyword>
<evidence type="ECO:0000256" key="4">
    <source>
        <dbReference type="ARBA" id="ARBA00023069"/>
    </source>
</evidence>
<keyword evidence="11" id="KW-1185">Reference proteome</keyword>
<dbReference type="InterPro" id="IPR043016">
    <property type="entry name" value="IFT81_N_sf"/>
</dbReference>
<evidence type="ECO:0000256" key="3">
    <source>
        <dbReference type="ARBA" id="ARBA00023054"/>
    </source>
</evidence>
<dbReference type="GO" id="GO:0015631">
    <property type="term" value="F:tubulin binding"/>
    <property type="evidence" value="ECO:0007669"/>
    <property type="project" value="InterPro"/>
</dbReference>
<evidence type="ECO:0000256" key="6">
    <source>
        <dbReference type="ARBA" id="ARBA00043983"/>
    </source>
</evidence>
<evidence type="ECO:0000313" key="10">
    <source>
        <dbReference type="EMBL" id="CAB3384444.1"/>
    </source>
</evidence>
<feature type="region of interest" description="Disordered" evidence="8">
    <location>
        <begin position="609"/>
        <end position="629"/>
    </location>
</feature>
<accession>A0A8S1DUC1</accession>
<reference evidence="10 11" key="1">
    <citation type="submission" date="2020-04" db="EMBL/GenBank/DDBJ databases">
        <authorList>
            <person name="Alioto T."/>
            <person name="Alioto T."/>
            <person name="Gomez Garrido J."/>
        </authorList>
    </citation>
    <scope>NUCLEOTIDE SEQUENCE [LARGE SCALE GENOMIC DNA]</scope>
</reference>
<dbReference type="GO" id="GO:0060271">
    <property type="term" value="P:cilium assembly"/>
    <property type="evidence" value="ECO:0007669"/>
    <property type="project" value="InterPro"/>
</dbReference>
<dbReference type="InterPro" id="IPR041146">
    <property type="entry name" value="IFT81_CH"/>
</dbReference>
<evidence type="ECO:0000256" key="8">
    <source>
        <dbReference type="SAM" id="MobiDB-lite"/>
    </source>
</evidence>
<evidence type="ECO:0000256" key="5">
    <source>
        <dbReference type="ARBA" id="ARBA00023273"/>
    </source>
</evidence>
<dbReference type="Gene3D" id="1.10.418.70">
    <property type="entry name" value="Intraflagellar transport protein 81, N-terminal domain"/>
    <property type="match status" value="1"/>
</dbReference>
<keyword evidence="5" id="KW-0966">Cell projection</keyword>
<dbReference type="InterPro" id="IPR029600">
    <property type="entry name" value="IFT81"/>
</dbReference>
<evidence type="ECO:0000256" key="2">
    <source>
        <dbReference type="ARBA" id="ARBA00022794"/>
    </source>
</evidence>